<evidence type="ECO:0000313" key="2">
    <source>
        <dbReference type="Proteomes" id="UP001168146"/>
    </source>
</evidence>
<protein>
    <recommendedName>
        <fullName evidence="3">Apple domain-containing protein</fullName>
    </recommendedName>
</protein>
<organism evidence="1 2">
    <name type="scientific">Friedmanniomyces endolithicus</name>
    <dbReference type="NCBI Taxonomy" id="329885"/>
    <lineage>
        <taxon>Eukaryota</taxon>
        <taxon>Fungi</taxon>
        <taxon>Dikarya</taxon>
        <taxon>Ascomycota</taxon>
        <taxon>Pezizomycotina</taxon>
        <taxon>Dothideomycetes</taxon>
        <taxon>Dothideomycetidae</taxon>
        <taxon>Mycosphaerellales</taxon>
        <taxon>Teratosphaeriaceae</taxon>
        <taxon>Friedmanniomyces</taxon>
    </lineage>
</organism>
<name>A0AAN6FK60_9PEZI</name>
<dbReference type="Proteomes" id="UP001168146">
    <property type="component" value="Unassembled WGS sequence"/>
</dbReference>
<reference evidence="1" key="1">
    <citation type="submission" date="2021-12" db="EMBL/GenBank/DDBJ databases">
        <title>Black yeast isolated from Biological Soil Crust.</title>
        <authorList>
            <person name="Kurbessoian T."/>
        </authorList>
    </citation>
    <scope>NUCLEOTIDE SEQUENCE</scope>
    <source>
        <strain evidence="1">CCFEE 5208</strain>
    </source>
</reference>
<sequence>MGVSWAQSTQTCYFKSATGQGVVDQTFDAAVPINLTCPGADGSRYIDNKGKAYEVMCDTSFPAANATHMTSQPGASVQDCSNTCSNVTSCDVSTYSNGMCTFMNNRGSSGTHTPGRNSVVLLFQRSGSTNAAGSTTMSTSTPSVVPTYSVSQSLAPMYSTPTMTASDVSSTQTISDTSLSTAGVSNGQSSSYDTGQSSSITSILVSSGGTQQTSSVTANGPSSVLASTSNSVSTASSLATSLPTSGSIGNITSTSASSGIPSFISSVIGSTITVIGSSVLGNTLSSAAGSIGTASAMSTYLSFSSPSIPISSTQTLALASLSGSNGASSTNPSPPLATSTSLTCNGTQQMYNYIDSTSGSLYTVQCNTTYSGVYSTTQQPDMASCISQCSSDPQCEAAAYDPSMGNCYEYNAEVPGSGVYSPKVQFAQRRVNAVVSSGVTMSYTITTVFTSSGINVQGGTTYTYQPTPSSIAAGQLTSTTLILSSATAPTSAGATETAVSYSCPANDGQTLSQNGLAYVLSCGGALLSGTSYAAAAAANSFDDCFPQCDQSSTTQGAMYCTGFTYTGATNGAGPGVCYLYNNVGEGFVAGNSSTVGAIRLVNYVSGALPTLSVSLGASVPSNGLPATTSSVSSAVASGTNTCSNGGNILNGCIVATVTPNPSLGASGGVGLNGASSSTILGLTGSATVNVSASLAASLGVGVSTGSSGISLGASPSAGLGLSATASAGISGTAGGLSGSSSLRTTTVQSTTTITSCSSVLGGQLSCPSGASNTLLASVSTATPASGSATTVYIAFTTTVTTGAMVSVSVTPPSSTCSTLLGGVLGVGDVFLHDYGCGYSLIIGLGLSHDLGLALHLSLSLRLRSNNRPSKLLYHPARRGNNLRRPKFELHHRSLQQPAFHATDSYHHKKHYTNLDFAQFVIIKCKEHLSRGRNLLGEMGMLSIE</sequence>
<gene>
    <name evidence="1" type="ORF">LTR82_009264</name>
</gene>
<dbReference type="AlphaFoldDB" id="A0AAN6FK60"/>
<evidence type="ECO:0000313" key="1">
    <source>
        <dbReference type="EMBL" id="KAK0319928.1"/>
    </source>
</evidence>
<accession>A0AAN6FK60</accession>
<proteinExistence type="predicted"/>
<comment type="caution">
    <text evidence="1">The sequence shown here is derived from an EMBL/GenBank/DDBJ whole genome shotgun (WGS) entry which is preliminary data.</text>
</comment>
<evidence type="ECO:0008006" key="3">
    <source>
        <dbReference type="Google" id="ProtNLM"/>
    </source>
</evidence>
<dbReference type="EMBL" id="JASUXU010000028">
    <property type="protein sequence ID" value="KAK0319928.1"/>
    <property type="molecule type" value="Genomic_DNA"/>
</dbReference>